<gene>
    <name evidence="2" type="ORF">JIN78_07095</name>
</gene>
<accession>A0A934RTD2</accession>
<evidence type="ECO:0000256" key="1">
    <source>
        <dbReference type="SAM" id="MobiDB-lite"/>
    </source>
</evidence>
<proteinExistence type="predicted"/>
<comment type="caution">
    <text evidence="2">The sequence shown here is derived from an EMBL/GenBank/DDBJ whole genome shotgun (WGS) entry which is preliminary data.</text>
</comment>
<protein>
    <submittedName>
        <fullName evidence="2">Uncharacterized protein</fullName>
    </submittedName>
</protein>
<feature type="compositionally biased region" description="Basic and acidic residues" evidence="1">
    <location>
        <begin position="463"/>
        <end position="476"/>
    </location>
</feature>
<organism evidence="2 3">
    <name type="scientific">Roseibacillus ishigakijimensis</name>
    <dbReference type="NCBI Taxonomy" id="454146"/>
    <lineage>
        <taxon>Bacteria</taxon>
        <taxon>Pseudomonadati</taxon>
        <taxon>Verrucomicrobiota</taxon>
        <taxon>Verrucomicrobiia</taxon>
        <taxon>Verrucomicrobiales</taxon>
        <taxon>Verrucomicrobiaceae</taxon>
        <taxon>Roseibacillus</taxon>
    </lineage>
</organism>
<sequence>MSQSSHHQPNLFEVFGRRHAPAVPAINEASLRNLQELLHPQGVSLDRFILLRSPRSGYGKTHLLQALKTRLADSHLFFAVEPSGGGRIESADVLESVLRQLSRILPASGGLSELDLFARRLFACALQPLLEQGDIPCHDQKSALRALAERPIETFDFHDPEASTASWTRANFSVLAPRLAAELSSLSGATLRGCAYWLDLVFRYASSEPDESGRATLLIDATFGKIREEGAGGMEERLLSLLALLAKVQPLCLVFDETEGFSNQPEAGLRLAAFLGQLRNAVSGLSLILSVNDDVWKSGFLPLMSSGIADRLCENEVALQDLPRDLAEKLVQRRFGDHAPVLIEKMTWPAPLFARAVLREGARTAGELARAGILPADQSSLSSTQGAESRSGSNLLASPYGSEALAQIRSTAASLVDPVSSTSFTSSEIAASQKDASALLLEQTATHFSSVLKSTAKPPAARPAEEKGESAQEKSHPGAAVSANPVEPKVSGEEPVASPFTIAADEHQSNKEGAASEAPETTVSTPGSPEAEATSDEVETLLREFRSRFDKA</sequence>
<evidence type="ECO:0000313" key="3">
    <source>
        <dbReference type="Proteomes" id="UP000604083"/>
    </source>
</evidence>
<dbReference type="AlphaFoldDB" id="A0A934RTD2"/>
<keyword evidence="3" id="KW-1185">Reference proteome</keyword>
<dbReference type="EMBL" id="JAENIO010000013">
    <property type="protein sequence ID" value="MBK1833820.1"/>
    <property type="molecule type" value="Genomic_DNA"/>
</dbReference>
<feature type="region of interest" description="Disordered" evidence="1">
    <location>
        <begin position="451"/>
        <end position="537"/>
    </location>
</feature>
<evidence type="ECO:0000313" key="2">
    <source>
        <dbReference type="EMBL" id="MBK1833820.1"/>
    </source>
</evidence>
<name>A0A934RTD2_9BACT</name>
<dbReference type="RefSeq" id="WP_200391254.1">
    <property type="nucleotide sequence ID" value="NZ_JAENIO010000013.1"/>
</dbReference>
<dbReference type="Proteomes" id="UP000604083">
    <property type="component" value="Unassembled WGS sequence"/>
</dbReference>
<reference evidence="2" key="1">
    <citation type="submission" date="2021-01" db="EMBL/GenBank/DDBJ databases">
        <title>Modified the classification status of verrucomicrobia.</title>
        <authorList>
            <person name="Feng X."/>
        </authorList>
    </citation>
    <scope>NUCLEOTIDE SEQUENCE</scope>
    <source>
        <strain evidence="2">KCTC 12986</strain>
    </source>
</reference>